<name>M2W507_GALSU</name>
<dbReference type="Gene3D" id="3.40.50.1820">
    <property type="entry name" value="alpha/beta hydrolase"/>
    <property type="match status" value="1"/>
</dbReference>
<dbReference type="EMBL" id="KB454496">
    <property type="protein sequence ID" value="EME30821.1"/>
    <property type="molecule type" value="Genomic_DNA"/>
</dbReference>
<protein>
    <submittedName>
        <fullName evidence="4">Hydrolase</fullName>
    </submittedName>
</protein>
<dbReference type="SUPFAM" id="SSF53474">
    <property type="entry name" value="alpha/beta-Hydrolases"/>
    <property type="match status" value="1"/>
</dbReference>
<dbReference type="PANTHER" id="PTHR43329">
    <property type="entry name" value="EPOXIDE HYDROLASE"/>
    <property type="match status" value="1"/>
</dbReference>
<organism evidence="4 5">
    <name type="scientific">Galdieria sulphuraria</name>
    <name type="common">Red alga</name>
    <dbReference type="NCBI Taxonomy" id="130081"/>
    <lineage>
        <taxon>Eukaryota</taxon>
        <taxon>Rhodophyta</taxon>
        <taxon>Bangiophyceae</taxon>
        <taxon>Galdieriales</taxon>
        <taxon>Galdieriaceae</taxon>
        <taxon>Galdieria</taxon>
    </lineage>
</organism>
<dbReference type="InterPro" id="IPR000639">
    <property type="entry name" value="Epox_hydrolase-like"/>
</dbReference>
<dbReference type="eggNOG" id="KOG4178">
    <property type="taxonomic scope" value="Eukaryota"/>
</dbReference>
<evidence type="ECO:0000256" key="1">
    <source>
        <dbReference type="ARBA" id="ARBA00022801"/>
    </source>
</evidence>
<accession>M2W507</accession>
<dbReference type="InterPro" id="IPR029058">
    <property type="entry name" value="AB_hydrolase_fold"/>
</dbReference>
<evidence type="ECO:0000313" key="4">
    <source>
        <dbReference type="EMBL" id="EME30821.1"/>
    </source>
</evidence>
<comment type="similarity">
    <text evidence="2">Belongs to the AB hydrolase superfamily. Epoxide hydrolase family.</text>
</comment>
<dbReference type="OrthoDB" id="408373at2759"/>
<gene>
    <name evidence="4" type="ORF">Gasu_18380</name>
</gene>
<dbReference type="Gramene" id="EME30821">
    <property type="protein sequence ID" value="EME30821"/>
    <property type="gene ID" value="Gasu_18380"/>
</dbReference>
<dbReference type="PRINTS" id="PR00412">
    <property type="entry name" value="EPOXHYDRLASE"/>
</dbReference>
<dbReference type="InterPro" id="IPR000073">
    <property type="entry name" value="AB_hydrolase_1"/>
</dbReference>
<evidence type="ECO:0000256" key="2">
    <source>
        <dbReference type="ARBA" id="ARBA00038334"/>
    </source>
</evidence>
<dbReference type="PRINTS" id="PR00111">
    <property type="entry name" value="ABHYDROLASE"/>
</dbReference>
<evidence type="ECO:0000259" key="3">
    <source>
        <dbReference type="Pfam" id="PF00561"/>
    </source>
</evidence>
<dbReference type="GeneID" id="17089518"/>
<dbReference type="STRING" id="130081.M2W507"/>
<dbReference type="KEGG" id="gsl:Gasu_18380"/>
<evidence type="ECO:0000313" key="5">
    <source>
        <dbReference type="Proteomes" id="UP000030680"/>
    </source>
</evidence>
<dbReference type="AlphaFoldDB" id="M2W507"/>
<dbReference type="Pfam" id="PF00561">
    <property type="entry name" value="Abhydrolase_1"/>
    <property type="match status" value="1"/>
</dbReference>
<keyword evidence="5" id="KW-1185">Reference proteome</keyword>
<keyword evidence="1 4" id="KW-0378">Hydrolase</keyword>
<dbReference type="RefSeq" id="XP_005707341.1">
    <property type="nucleotide sequence ID" value="XM_005707284.1"/>
</dbReference>
<dbReference type="GO" id="GO:0016787">
    <property type="term" value="F:hydrolase activity"/>
    <property type="evidence" value="ECO:0007669"/>
    <property type="project" value="UniProtKB-KW"/>
</dbReference>
<dbReference type="OMA" id="YRWMVRS"/>
<proteinExistence type="inferred from homology"/>
<reference evidence="5" key="1">
    <citation type="journal article" date="2013" name="Science">
        <title>Gene transfer from bacteria and archaea facilitated evolution of an extremophilic eukaryote.</title>
        <authorList>
            <person name="Schonknecht G."/>
            <person name="Chen W.H."/>
            <person name="Ternes C.M."/>
            <person name="Barbier G.G."/>
            <person name="Shrestha R.P."/>
            <person name="Stanke M."/>
            <person name="Brautigam A."/>
            <person name="Baker B.J."/>
            <person name="Banfield J.F."/>
            <person name="Garavito R.M."/>
            <person name="Carr K."/>
            <person name="Wilkerson C."/>
            <person name="Rensing S.A."/>
            <person name="Gagneul D."/>
            <person name="Dickenson N.E."/>
            <person name="Oesterhelt C."/>
            <person name="Lercher M.J."/>
            <person name="Weber A.P."/>
        </authorList>
    </citation>
    <scope>NUCLEOTIDE SEQUENCE [LARGE SCALE GENOMIC DNA]</scope>
    <source>
        <strain evidence="5">074W</strain>
    </source>
</reference>
<dbReference type="Proteomes" id="UP000030680">
    <property type="component" value="Unassembled WGS sequence"/>
</dbReference>
<sequence length="313" mass="36484">MQKVVQHPGDSSNEFLHSYVFCNGCKLHIVECKGSHQNRPLMLLLHGFPEFWFSWKYILQYFFRKGYRAVAPDLRGYNESSKPYSVQEYRLELLSADIESLIRQLGYEACTCVGHDWGGAIAWSVAYLYPRCVRTLIIVNAPHPYKFYEALFSFPPNWKQLLRSWYILFFQLPWLPELFLGYNSCKNLVLAIRNTLCYTQALSHEDAEEYRKALLQPGALKSAINYYRALVRNSIASNSMRHLFERQLNIATLVVWGVEDSALGKELTFDLDKLVSDIEVRYIPNCSHWVPIEKPRILAEFMDSFLQSREEAP</sequence>
<feature type="domain" description="AB hydrolase-1" evidence="3">
    <location>
        <begin position="40"/>
        <end position="295"/>
    </location>
</feature>